<name>A0A852VCR9_9BACT</name>
<dbReference type="NCBIfam" id="NF033206">
    <property type="entry name" value="ScyE_fam"/>
    <property type="match status" value="1"/>
</dbReference>
<evidence type="ECO:0000313" key="3">
    <source>
        <dbReference type="Proteomes" id="UP000564385"/>
    </source>
</evidence>
<dbReference type="Gene3D" id="2.120.10.30">
    <property type="entry name" value="TolB, C-terminal domain"/>
    <property type="match status" value="1"/>
</dbReference>
<organism evidence="2 3">
    <name type="scientific">Tunturiibacter lichenicola</name>
    <dbReference type="NCBI Taxonomy" id="2051959"/>
    <lineage>
        <taxon>Bacteria</taxon>
        <taxon>Pseudomonadati</taxon>
        <taxon>Acidobacteriota</taxon>
        <taxon>Terriglobia</taxon>
        <taxon>Terriglobales</taxon>
        <taxon>Acidobacteriaceae</taxon>
        <taxon>Tunturiibacter</taxon>
    </lineage>
</organism>
<sequence length="377" mass="38654">MKHSVLIQTHFVAAFAAVALLSPAVQAQLPVDASKATAWVSGLEGPRGLAFGPDGELYIAEAGTGGSNSTVGVCAQPAAPIGPYKGGTTARISKVDSHGTRSTLATGLPSALDGTGAVEGVADVAFLDGKLYAVLAGGGCAHANPDLPNGIVKVDYRSGKWSYVTDLTAFYQEHPAAYVASDFDTAGVPYAMIAHNDKLFVVEANHGVITATTPEGATHQVLDTSLAYGHVVPTSIASNGFNLYVGSLGVFPISPTAASIVTLSKELFFIDTTPGLETKPSELGKFRIANSRAGFTTIVSLKFGHDGLLYALELSDAPGGPAPGNGKVVRLDADGKIVDVVTGLNVPTGMAFGPDHDLYISNWGAGGPGAILRIRIP</sequence>
<proteinExistence type="predicted"/>
<evidence type="ECO:0000313" key="2">
    <source>
        <dbReference type="EMBL" id="NYF89287.1"/>
    </source>
</evidence>
<reference evidence="2 3" key="1">
    <citation type="submission" date="2020-07" db="EMBL/GenBank/DDBJ databases">
        <title>Genomic Encyclopedia of Type Strains, Phase IV (KMG-V): Genome sequencing to study the core and pangenomes of soil and plant-associated prokaryotes.</title>
        <authorList>
            <person name="Whitman W."/>
        </authorList>
    </citation>
    <scope>NUCLEOTIDE SEQUENCE [LARGE SCALE GENOMIC DNA]</scope>
    <source>
        <strain evidence="2 3">M8UP22</strain>
    </source>
</reference>
<protein>
    <recommendedName>
        <fullName evidence="4">ScyD/ScyE family protein</fullName>
    </recommendedName>
</protein>
<feature type="signal peptide" evidence="1">
    <location>
        <begin position="1"/>
        <end position="27"/>
    </location>
</feature>
<dbReference type="InterPro" id="IPR048031">
    <property type="entry name" value="ScyD/ScyE-like"/>
</dbReference>
<dbReference type="SUPFAM" id="SSF101898">
    <property type="entry name" value="NHL repeat"/>
    <property type="match status" value="1"/>
</dbReference>
<dbReference type="Proteomes" id="UP000564385">
    <property type="component" value="Unassembled WGS sequence"/>
</dbReference>
<keyword evidence="1" id="KW-0732">Signal</keyword>
<feature type="chain" id="PRO_5032674762" description="ScyD/ScyE family protein" evidence="1">
    <location>
        <begin position="28"/>
        <end position="377"/>
    </location>
</feature>
<evidence type="ECO:0008006" key="4">
    <source>
        <dbReference type="Google" id="ProtNLM"/>
    </source>
</evidence>
<dbReference type="InterPro" id="IPR011042">
    <property type="entry name" value="6-blade_b-propeller_TolB-like"/>
</dbReference>
<evidence type="ECO:0000256" key="1">
    <source>
        <dbReference type="SAM" id="SignalP"/>
    </source>
</evidence>
<accession>A0A852VCR9</accession>
<dbReference type="AlphaFoldDB" id="A0A852VCR9"/>
<comment type="caution">
    <text evidence="2">The sequence shown here is derived from an EMBL/GenBank/DDBJ whole genome shotgun (WGS) entry which is preliminary data.</text>
</comment>
<dbReference type="EMBL" id="JACCCU010000001">
    <property type="protein sequence ID" value="NYF89287.1"/>
    <property type="molecule type" value="Genomic_DNA"/>
</dbReference>
<gene>
    <name evidence="2" type="ORF">HDF08_001354</name>
</gene>